<dbReference type="InterPro" id="IPR018247">
    <property type="entry name" value="EF_Hand_1_Ca_BS"/>
</dbReference>
<dbReference type="PANTHER" id="PTHR21346:SF0">
    <property type="entry name" value="RE45833P"/>
    <property type="match status" value="1"/>
</dbReference>
<gene>
    <name evidence="6" type="ORF">TrVE_jg14027</name>
</gene>
<reference evidence="7" key="1">
    <citation type="journal article" date="2023" name="Commun. Biol.">
        <title>Genome analysis of Parmales, the sister group of diatoms, reveals the evolutionary specialization of diatoms from phago-mixotrophs to photoautotrophs.</title>
        <authorList>
            <person name="Ban H."/>
            <person name="Sato S."/>
            <person name="Yoshikawa S."/>
            <person name="Yamada K."/>
            <person name="Nakamura Y."/>
            <person name="Ichinomiya M."/>
            <person name="Sato N."/>
            <person name="Blanc-Mathieu R."/>
            <person name="Endo H."/>
            <person name="Kuwata A."/>
            <person name="Ogata H."/>
        </authorList>
    </citation>
    <scope>NUCLEOTIDE SEQUENCE [LARGE SCALE GENOMIC DNA]</scope>
    <source>
        <strain evidence="7">NIES 3699</strain>
    </source>
</reference>
<evidence type="ECO:0000256" key="3">
    <source>
        <dbReference type="ARBA" id="ARBA00022692"/>
    </source>
</evidence>
<dbReference type="Proteomes" id="UP001165160">
    <property type="component" value="Unassembled WGS sequence"/>
</dbReference>
<dbReference type="AlphaFoldDB" id="A0A9W7EYR0"/>
<protein>
    <submittedName>
        <fullName evidence="6">Uncharacterized protein</fullName>
    </submittedName>
</protein>
<evidence type="ECO:0000256" key="5">
    <source>
        <dbReference type="ARBA" id="ARBA00023136"/>
    </source>
</evidence>
<dbReference type="PANTHER" id="PTHR21346">
    <property type="entry name" value="FUN14 DOMAIN CONTAINING"/>
    <property type="match status" value="1"/>
</dbReference>
<accession>A0A9W7EYR0</accession>
<evidence type="ECO:0000256" key="2">
    <source>
        <dbReference type="ARBA" id="ARBA00009160"/>
    </source>
</evidence>
<comment type="caution">
    <text evidence="6">The sequence shown here is derived from an EMBL/GenBank/DDBJ whole genome shotgun (WGS) entry which is preliminary data.</text>
</comment>
<dbReference type="GO" id="GO:0000422">
    <property type="term" value="P:autophagy of mitochondrion"/>
    <property type="evidence" value="ECO:0007669"/>
    <property type="project" value="TreeGrafter"/>
</dbReference>
<comment type="subcellular location">
    <subcellularLocation>
        <location evidence="1">Membrane</location>
    </subcellularLocation>
</comment>
<dbReference type="GO" id="GO:0005741">
    <property type="term" value="C:mitochondrial outer membrane"/>
    <property type="evidence" value="ECO:0007669"/>
    <property type="project" value="TreeGrafter"/>
</dbReference>
<proteinExistence type="inferred from homology"/>
<dbReference type="Pfam" id="PF04930">
    <property type="entry name" value="FUN14"/>
    <property type="match status" value="1"/>
</dbReference>
<dbReference type="InterPro" id="IPR007014">
    <property type="entry name" value="FUN14"/>
</dbReference>
<keyword evidence="7" id="KW-1185">Reference proteome</keyword>
<comment type="similarity">
    <text evidence="2">Belongs to the FUN14 family.</text>
</comment>
<name>A0A9W7EYR0_9STRA</name>
<evidence type="ECO:0000256" key="1">
    <source>
        <dbReference type="ARBA" id="ARBA00004370"/>
    </source>
</evidence>
<evidence type="ECO:0000313" key="6">
    <source>
        <dbReference type="EMBL" id="GMH96723.1"/>
    </source>
</evidence>
<sequence length="220" mass="23232">MSIPANARTFFSSSNPSKSARVLVRRLATRLSPRGRKQSSSLALLGLTALLVADNVAPAHCGAEMSMSSSQEDEGRPTSRFPPLFSGFSSSATGAAGDDDDDELLSTILESYGPIGSQVTMGTVFGYCSGYASKQIGKAIALVIGTGFMAVQAAAYSGYLDVKWNKVQEDVTKLVDADGDGKLTQKDVLVYWKKIKHVMTFNLPSSGGFGVGFLLGLSSR</sequence>
<dbReference type="EMBL" id="BRXX01000189">
    <property type="protein sequence ID" value="GMH96723.1"/>
    <property type="molecule type" value="Genomic_DNA"/>
</dbReference>
<dbReference type="PROSITE" id="PS00018">
    <property type="entry name" value="EF_HAND_1"/>
    <property type="match status" value="1"/>
</dbReference>
<keyword evidence="4" id="KW-1133">Transmembrane helix</keyword>
<evidence type="ECO:0000313" key="7">
    <source>
        <dbReference type="Proteomes" id="UP001165160"/>
    </source>
</evidence>
<keyword evidence="5" id="KW-0472">Membrane</keyword>
<organism evidence="6 7">
    <name type="scientific">Triparma verrucosa</name>
    <dbReference type="NCBI Taxonomy" id="1606542"/>
    <lineage>
        <taxon>Eukaryota</taxon>
        <taxon>Sar</taxon>
        <taxon>Stramenopiles</taxon>
        <taxon>Ochrophyta</taxon>
        <taxon>Bolidophyceae</taxon>
        <taxon>Parmales</taxon>
        <taxon>Triparmaceae</taxon>
        <taxon>Triparma</taxon>
    </lineage>
</organism>
<keyword evidence="3" id="KW-0812">Transmembrane</keyword>
<evidence type="ECO:0000256" key="4">
    <source>
        <dbReference type="ARBA" id="ARBA00022989"/>
    </source>
</evidence>